<evidence type="ECO:0000256" key="7">
    <source>
        <dbReference type="PIRSR" id="PIRSR600715-1"/>
    </source>
</evidence>
<keyword evidence="7" id="KW-0460">Magnesium</keyword>
<dbReference type="GO" id="GO:0005886">
    <property type="term" value="C:plasma membrane"/>
    <property type="evidence" value="ECO:0007669"/>
    <property type="project" value="UniProtKB-SubCell"/>
</dbReference>
<comment type="cofactor">
    <cofactor evidence="7">
        <name>Mg(2+)</name>
        <dbReference type="ChEBI" id="CHEBI:18420"/>
    </cofactor>
</comment>
<feature type="transmembrane region" description="Helical" evidence="8">
    <location>
        <begin position="53"/>
        <end position="72"/>
    </location>
</feature>
<gene>
    <name evidence="9" type="ORF">CJD36_005155</name>
</gene>
<evidence type="ECO:0000256" key="6">
    <source>
        <dbReference type="ARBA" id="ARBA00023136"/>
    </source>
</evidence>
<feature type="transmembrane region" description="Helical" evidence="8">
    <location>
        <begin position="6"/>
        <end position="26"/>
    </location>
</feature>
<dbReference type="AlphaFoldDB" id="A0A2S7SX78"/>
<keyword evidence="3" id="KW-0808">Transferase</keyword>
<dbReference type="GO" id="GO:0016780">
    <property type="term" value="F:phosphotransferase activity, for other substituted phosphate groups"/>
    <property type="evidence" value="ECO:0007669"/>
    <property type="project" value="InterPro"/>
</dbReference>
<dbReference type="InterPro" id="IPR018480">
    <property type="entry name" value="PNAcMuramoyl-5peptid_Trfase_CS"/>
</dbReference>
<evidence type="ECO:0000256" key="1">
    <source>
        <dbReference type="ARBA" id="ARBA00004651"/>
    </source>
</evidence>
<keyword evidence="6 8" id="KW-0472">Membrane</keyword>
<keyword evidence="4 8" id="KW-0812">Transmembrane</keyword>
<feature type="transmembrane region" description="Helical" evidence="8">
    <location>
        <begin position="252"/>
        <end position="272"/>
    </location>
</feature>
<dbReference type="PANTHER" id="PTHR22926:SF3">
    <property type="entry name" value="UNDECAPRENYL-PHOSPHATE ALPHA-N-ACETYLGLUCOSAMINYL 1-PHOSPHATE TRANSFERASE"/>
    <property type="match status" value="1"/>
</dbReference>
<feature type="transmembrane region" description="Helical" evidence="8">
    <location>
        <begin position="222"/>
        <end position="240"/>
    </location>
</feature>
<dbReference type="InterPro" id="IPR000715">
    <property type="entry name" value="Glycosyl_transferase_4"/>
</dbReference>
<dbReference type="PROSITE" id="PS01348">
    <property type="entry name" value="MRAY_2"/>
    <property type="match status" value="1"/>
</dbReference>
<evidence type="ECO:0000256" key="8">
    <source>
        <dbReference type="SAM" id="Phobius"/>
    </source>
</evidence>
<dbReference type="GO" id="GO:0071555">
    <property type="term" value="P:cell wall organization"/>
    <property type="evidence" value="ECO:0007669"/>
    <property type="project" value="TreeGrafter"/>
</dbReference>
<name>A0A2S7SX78_9BACT</name>
<dbReference type="OrthoDB" id="9783652at2"/>
<dbReference type="EMBL" id="PPSL01000002">
    <property type="protein sequence ID" value="PQJ11195.1"/>
    <property type="molecule type" value="Genomic_DNA"/>
</dbReference>
<dbReference type="Pfam" id="PF00953">
    <property type="entry name" value="Glycos_transf_4"/>
    <property type="match status" value="1"/>
</dbReference>
<dbReference type="GO" id="GO:0046872">
    <property type="term" value="F:metal ion binding"/>
    <property type="evidence" value="ECO:0007669"/>
    <property type="project" value="UniProtKB-KW"/>
</dbReference>
<dbReference type="GO" id="GO:0044038">
    <property type="term" value="P:cell wall macromolecule biosynthetic process"/>
    <property type="evidence" value="ECO:0007669"/>
    <property type="project" value="TreeGrafter"/>
</dbReference>
<feature type="transmembrane region" description="Helical" evidence="8">
    <location>
        <begin position="108"/>
        <end position="132"/>
    </location>
</feature>
<protein>
    <recommendedName>
        <fullName evidence="11">Undecaprenyl/decaprenyl-phosphate alpha-N-acetylglucosaminyl 1-phosphate transferase</fullName>
    </recommendedName>
</protein>
<dbReference type="RefSeq" id="WP_105038074.1">
    <property type="nucleotide sequence ID" value="NZ_PPSL01000002.1"/>
</dbReference>
<feature type="transmembrane region" description="Helical" evidence="8">
    <location>
        <begin position="292"/>
        <end position="321"/>
    </location>
</feature>
<evidence type="ECO:0000256" key="3">
    <source>
        <dbReference type="ARBA" id="ARBA00022679"/>
    </source>
</evidence>
<keyword evidence="7" id="KW-0479">Metal-binding</keyword>
<reference evidence="9 10" key="1">
    <citation type="submission" date="2018-01" db="EMBL/GenBank/DDBJ databases">
        <title>A novel member of the phylum Bacteroidetes isolated from glacier ice.</title>
        <authorList>
            <person name="Liu Q."/>
            <person name="Xin Y.-H."/>
        </authorList>
    </citation>
    <scope>NUCLEOTIDE SEQUENCE [LARGE SCALE GENOMIC DNA]</scope>
    <source>
        <strain evidence="9 10">RB1R16</strain>
    </source>
</reference>
<keyword evidence="10" id="KW-1185">Reference proteome</keyword>
<proteinExistence type="predicted"/>
<evidence type="ECO:0000256" key="2">
    <source>
        <dbReference type="ARBA" id="ARBA00022475"/>
    </source>
</evidence>
<dbReference type="PANTHER" id="PTHR22926">
    <property type="entry name" value="PHOSPHO-N-ACETYLMURAMOYL-PENTAPEPTIDE-TRANSFERASE"/>
    <property type="match status" value="1"/>
</dbReference>
<feature type="transmembrane region" description="Helical" evidence="8">
    <location>
        <begin position="192"/>
        <end position="210"/>
    </location>
</feature>
<keyword evidence="2" id="KW-1003">Cell membrane</keyword>
<evidence type="ECO:0000313" key="9">
    <source>
        <dbReference type="EMBL" id="PQJ11195.1"/>
    </source>
</evidence>
<evidence type="ECO:0000256" key="5">
    <source>
        <dbReference type="ARBA" id="ARBA00022989"/>
    </source>
</evidence>
<accession>A0A2S7SX78</accession>
<evidence type="ECO:0000313" key="10">
    <source>
        <dbReference type="Proteomes" id="UP000239872"/>
    </source>
</evidence>
<feature type="binding site" evidence="7">
    <location>
        <position position="219"/>
    </location>
    <ligand>
        <name>Mg(2+)</name>
        <dbReference type="ChEBI" id="CHEBI:18420"/>
    </ligand>
</feature>
<feature type="transmembrane region" description="Helical" evidence="8">
    <location>
        <begin position="78"/>
        <end position="96"/>
    </location>
</feature>
<organism evidence="9 10">
    <name type="scientific">Flavipsychrobacter stenotrophus</name>
    <dbReference type="NCBI Taxonomy" id="2077091"/>
    <lineage>
        <taxon>Bacteria</taxon>
        <taxon>Pseudomonadati</taxon>
        <taxon>Bacteroidota</taxon>
        <taxon>Chitinophagia</taxon>
        <taxon>Chitinophagales</taxon>
        <taxon>Chitinophagaceae</taxon>
        <taxon>Flavipsychrobacter</taxon>
    </lineage>
</organism>
<comment type="subcellular location">
    <subcellularLocation>
        <location evidence="1">Cell membrane</location>
        <topology evidence="1">Multi-pass membrane protein</topology>
    </subcellularLocation>
</comment>
<feature type="transmembrane region" description="Helical" evidence="8">
    <location>
        <begin position="167"/>
        <end position="186"/>
    </location>
</feature>
<sequence>MLSTLPDYILYILAVVVSAVVSLYAVKKIIFIARKRKIYDIPDNIRKIHGEEIPSLGGIGVFIGYIATIPYFIQHAGIGWEVIITSTVILFFTGIYDDLMNMRPSKKLLAQFIASFIAVKFADMRIISLYGFMGVDILPYWVSVGLTTFCCTFFINVFNFIDGIDGLAGMLAILYCGVLGLLFIQTGHSMEACISFSLLGATIGLLYYNYSPAKIYMGDTGSMLSGFTIFILSIFYVRFMCTTPTAIKASSAFMLALSILFYPVFDAVRVFILRAKNGISPLKADRRHLHYYLLDSGMSHAATSWLITVVNALTIVLAALLSQTMHFGIVLLIISIPSIVLAVMAQQMQRKNKIR</sequence>
<evidence type="ECO:0000256" key="4">
    <source>
        <dbReference type="ARBA" id="ARBA00022692"/>
    </source>
</evidence>
<feature type="transmembrane region" description="Helical" evidence="8">
    <location>
        <begin position="138"/>
        <end position="160"/>
    </location>
</feature>
<keyword evidence="5 8" id="KW-1133">Transmembrane helix</keyword>
<feature type="transmembrane region" description="Helical" evidence="8">
    <location>
        <begin position="327"/>
        <end position="345"/>
    </location>
</feature>
<feature type="binding site" evidence="7">
    <location>
        <position position="159"/>
    </location>
    <ligand>
        <name>Mg(2+)</name>
        <dbReference type="ChEBI" id="CHEBI:18420"/>
    </ligand>
</feature>
<dbReference type="CDD" id="cd06853">
    <property type="entry name" value="GT_WecA_like"/>
    <property type="match status" value="1"/>
</dbReference>
<evidence type="ECO:0008006" key="11">
    <source>
        <dbReference type="Google" id="ProtNLM"/>
    </source>
</evidence>
<dbReference type="Proteomes" id="UP000239872">
    <property type="component" value="Unassembled WGS sequence"/>
</dbReference>
<comment type="caution">
    <text evidence="9">The sequence shown here is derived from an EMBL/GenBank/DDBJ whole genome shotgun (WGS) entry which is preliminary data.</text>
</comment>
<dbReference type="GO" id="GO:0009103">
    <property type="term" value="P:lipopolysaccharide biosynthetic process"/>
    <property type="evidence" value="ECO:0007669"/>
    <property type="project" value="TreeGrafter"/>
</dbReference>